<evidence type="ECO:0000313" key="24">
    <source>
        <dbReference type="Proteomes" id="UP001165063"/>
    </source>
</evidence>
<comment type="catalytic activity">
    <reaction evidence="1">
        <text>a triacylglycerol + H2O = a diacylglycerol + a fatty acid + H(+)</text>
        <dbReference type="Rhea" id="RHEA:12044"/>
        <dbReference type="ChEBI" id="CHEBI:15377"/>
        <dbReference type="ChEBI" id="CHEBI:15378"/>
        <dbReference type="ChEBI" id="CHEBI:17855"/>
        <dbReference type="ChEBI" id="CHEBI:18035"/>
        <dbReference type="ChEBI" id="CHEBI:28868"/>
        <dbReference type="EC" id="3.1.1.3"/>
    </reaction>
</comment>
<comment type="caution">
    <text evidence="23">The sequence shown here is derived from an EMBL/GenBank/DDBJ whole genome shotgun (WGS) entry which is preliminary data.</text>
</comment>
<feature type="region of interest" description="Disordered" evidence="21">
    <location>
        <begin position="501"/>
        <end position="564"/>
    </location>
</feature>
<proteinExistence type="inferred from homology"/>
<evidence type="ECO:0000256" key="21">
    <source>
        <dbReference type="SAM" id="MobiDB-lite"/>
    </source>
</evidence>
<evidence type="ECO:0000256" key="19">
    <source>
        <dbReference type="ARBA" id="ARBA00024663"/>
    </source>
</evidence>
<protein>
    <recommendedName>
        <fullName evidence="7">Putative lipase ATG15</fullName>
        <ecNumber evidence="6">3.1.1.3</ecNumber>
    </recommendedName>
    <alternativeName>
        <fullName evidence="20">Autophagy-related protein 15</fullName>
    </alternativeName>
    <alternativeName>
        <fullName evidence="8">Putative lipase atg15</fullName>
    </alternativeName>
</protein>
<feature type="compositionally biased region" description="Acidic residues" evidence="21">
    <location>
        <begin position="501"/>
        <end position="513"/>
    </location>
</feature>
<evidence type="ECO:0000256" key="6">
    <source>
        <dbReference type="ARBA" id="ARBA00013279"/>
    </source>
</evidence>
<evidence type="ECO:0000256" key="2">
    <source>
        <dbReference type="ARBA" id="ARBA00004270"/>
    </source>
</evidence>
<evidence type="ECO:0000256" key="14">
    <source>
        <dbReference type="ARBA" id="ARBA00022989"/>
    </source>
</evidence>
<dbReference type="InterPro" id="IPR050805">
    <property type="entry name" value="ATG15_Lipase"/>
</dbReference>
<dbReference type="EC" id="3.1.1.3" evidence="6"/>
<evidence type="ECO:0000256" key="11">
    <source>
        <dbReference type="ARBA" id="ARBA00022801"/>
    </source>
</evidence>
<evidence type="ECO:0000256" key="5">
    <source>
        <dbReference type="ARBA" id="ARBA00011137"/>
    </source>
</evidence>
<evidence type="ECO:0000256" key="10">
    <source>
        <dbReference type="ARBA" id="ARBA00022753"/>
    </source>
</evidence>
<dbReference type="GO" id="GO:0004806">
    <property type="term" value="F:triacylglycerol lipase activity"/>
    <property type="evidence" value="ECO:0007669"/>
    <property type="project" value="UniProtKB-EC"/>
</dbReference>
<dbReference type="GO" id="GO:0046461">
    <property type="term" value="P:neutral lipid catabolic process"/>
    <property type="evidence" value="ECO:0007669"/>
    <property type="project" value="TreeGrafter"/>
</dbReference>
<comment type="subunit">
    <text evidence="5">Binds to both phosphatidylinositol (PI) and phosphatidylinositol 3,5-bisphosphate (PIP2).</text>
</comment>
<evidence type="ECO:0000256" key="13">
    <source>
        <dbReference type="ARBA" id="ARBA00022968"/>
    </source>
</evidence>
<gene>
    <name evidence="23" type="ORF">Amon01_000340200</name>
</gene>
<reference evidence="23" key="1">
    <citation type="submission" date="2023-04" db="EMBL/GenBank/DDBJ databases">
        <title>Ambrosiozyma monospora NBRC 1965.</title>
        <authorList>
            <person name="Ichikawa N."/>
            <person name="Sato H."/>
            <person name="Tonouchi N."/>
        </authorList>
    </citation>
    <scope>NUCLEOTIDE SEQUENCE</scope>
    <source>
        <strain evidence="23">NBRC 1965</strain>
    </source>
</reference>
<dbReference type="AlphaFoldDB" id="A0A9W6YXB1"/>
<organism evidence="23 24">
    <name type="scientific">Ambrosiozyma monospora</name>
    <name type="common">Yeast</name>
    <name type="synonym">Endomycopsis monosporus</name>
    <dbReference type="NCBI Taxonomy" id="43982"/>
    <lineage>
        <taxon>Eukaryota</taxon>
        <taxon>Fungi</taxon>
        <taxon>Dikarya</taxon>
        <taxon>Ascomycota</taxon>
        <taxon>Saccharomycotina</taxon>
        <taxon>Pichiomycetes</taxon>
        <taxon>Pichiales</taxon>
        <taxon>Pichiaceae</taxon>
        <taxon>Ambrosiozyma</taxon>
    </lineage>
</organism>
<keyword evidence="10" id="KW-0967">Endosome</keyword>
<dbReference type="InterPro" id="IPR002921">
    <property type="entry name" value="Fungal_lipase-type"/>
</dbReference>
<comment type="subcellular location">
    <subcellularLocation>
        <location evidence="3">Endosome</location>
        <location evidence="3">Multivesicular body membrane</location>
        <topology evidence="3">Single-pass type II membrane protein</topology>
    </subcellularLocation>
    <subcellularLocation>
        <location evidence="2">Prevacuolar compartment membrane</location>
        <topology evidence="2">Single-pass type II membrane protein</topology>
    </subcellularLocation>
</comment>
<dbReference type="GO" id="GO:0004620">
    <property type="term" value="F:phospholipase activity"/>
    <property type="evidence" value="ECO:0007669"/>
    <property type="project" value="TreeGrafter"/>
</dbReference>
<comment type="similarity">
    <text evidence="4">Belongs to the AB hydrolase superfamily. Lipase family.</text>
</comment>
<evidence type="ECO:0000256" key="12">
    <source>
        <dbReference type="ARBA" id="ARBA00022963"/>
    </source>
</evidence>
<dbReference type="PANTHER" id="PTHR47175:SF2">
    <property type="entry name" value="LIPASE ATG15-RELATED"/>
    <property type="match status" value="1"/>
</dbReference>
<dbReference type="GO" id="GO:0032585">
    <property type="term" value="C:multivesicular body membrane"/>
    <property type="evidence" value="ECO:0007669"/>
    <property type="project" value="UniProtKB-SubCell"/>
</dbReference>
<name>A0A9W6YXB1_AMBMO</name>
<evidence type="ECO:0000256" key="7">
    <source>
        <dbReference type="ARBA" id="ARBA00018542"/>
    </source>
</evidence>
<keyword evidence="13" id="KW-0735">Signal-anchor</keyword>
<dbReference type="EMBL" id="BSXU01001415">
    <property type="protein sequence ID" value="GMG27196.1"/>
    <property type="molecule type" value="Genomic_DNA"/>
</dbReference>
<evidence type="ECO:0000256" key="17">
    <source>
        <dbReference type="ARBA" id="ARBA00023136"/>
    </source>
</evidence>
<keyword evidence="17" id="KW-0472">Membrane</keyword>
<keyword evidence="12" id="KW-0442">Lipid degradation</keyword>
<keyword evidence="15" id="KW-0072">Autophagy</keyword>
<feature type="domain" description="Fungal lipase-type" evidence="22">
    <location>
        <begin position="299"/>
        <end position="329"/>
    </location>
</feature>
<dbReference type="SUPFAM" id="SSF53474">
    <property type="entry name" value="alpha/beta-Hydrolases"/>
    <property type="match status" value="1"/>
</dbReference>
<dbReference type="GO" id="GO:0005775">
    <property type="term" value="C:vacuolar lumen"/>
    <property type="evidence" value="ECO:0007669"/>
    <property type="project" value="TreeGrafter"/>
</dbReference>
<keyword evidence="24" id="KW-1185">Reference proteome</keyword>
<evidence type="ECO:0000256" key="16">
    <source>
        <dbReference type="ARBA" id="ARBA00023098"/>
    </source>
</evidence>
<dbReference type="InterPro" id="IPR029058">
    <property type="entry name" value="AB_hydrolase_fold"/>
</dbReference>
<evidence type="ECO:0000259" key="22">
    <source>
        <dbReference type="Pfam" id="PF01764"/>
    </source>
</evidence>
<dbReference type="FunFam" id="3.40.50.1820:FF:000129">
    <property type="entry name" value="Autophagy related lipase Atg15, putative"/>
    <property type="match status" value="1"/>
</dbReference>
<dbReference type="GO" id="GO:0034727">
    <property type="term" value="P:piecemeal microautophagy of the nucleus"/>
    <property type="evidence" value="ECO:0007669"/>
    <property type="project" value="TreeGrafter"/>
</dbReference>
<evidence type="ECO:0000256" key="18">
    <source>
        <dbReference type="ARBA" id="ARBA00023180"/>
    </source>
</evidence>
<evidence type="ECO:0000256" key="3">
    <source>
        <dbReference type="ARBA" id="ARBA00004343"/>
    </source>
</evidence>
<evidence type="ECO:0000256" key="15">
    <source>
        <dbReference type="ARBA" id="ARBA00023006"/>
    </source>
</evidence>
<keyword evidence="11" id="KW-0378">Hydrolase</keyword>
<evidence type="ECO:0000256" key="20">
    <source>
        <dbReference type="ARBA" id="ARBA00029828"/>
    </source>
</evidence>
<evidence type="ECO:0000256" key="4">
    <source>
        <dbReference type="ARBA" id="ARBA00010701"/>
    </source>
</evidence>
<keyword evidence="18" id="KW-0325">Glycoprotein</keyword>
<evidence type="ECO:0000256" key="9">
    <source>
        <dbReference type="ARBA" id="ARBA00022692"/>
    </source>
</evidence>
<evidence type="ECO:0000256" key="8">
    <source>
        <dbReference type="ARBA" id="ARBA00019241"/>
    </source>
</evidence>
<keyword evidence="14" id="KW-1133">Transmembrane helix</keyword>
<dbReference type="Pfam" id="PF01764">
    <property type="entry name" value="Lipase_3"/>
    <property type="match status" value="1"/>
</dbReference>
<dbReference type="GO" id="GO:0034496">
    <property type="term" value="P:multivesicular body membrane disassembly"/>
    <property type="evidence" value="ECO:0007669"/>
    <property type="project" value="TreeGrafter"/>
</dbReference>
<feature type="compositionally biased region" description="Low complexity" evidence="21">
    <location>
        <begin position="514"/>
        <end position="538"/>
    </location>
</feature>
<dbReference type="OrthoDB" id="58570at2759"/>
<dbReference type="CDD" id="cd00519">
    <property type="entry name" value="Lipase_3"/>
    <property type="match status" value="1"/>
</dbReference>
<evidence type="ECO:0000256" key="1">
    <source>
        <dbReference type="ARBA" id="ARBA00001024"/>
    </source>
</evidence>
<dbReference type="GO" id="GO:0006660">
    <property type="term" value="P:phosphatidylserine catabolic process"/>
    <property type="evidence" value="ECO:0007669"/>
    <property type="project" value="TreeGrafter"/>
</dbReference>
<dbReference type="Gene3D" id="3.40.50.1820">
    <property type="entry name" value="alpha/beta hydrolase"/>
    <property type="match status" value="1"/>
</dbReference>
<feature type="compositionally biased region" description="Low complexity" evidence="21">
    <location>
        <begin position="546"/>
        <end position="562"/>
    </location>
</feature>
<sequence length="594" mass="66271">MKKIYSQIITVLCLAAAFLFVLLTGSFYSKQPVSITNNDTSSVHKSDFIPFPDKSFHIKHIFHNSPAYKVHRRLDITPEFRQQLVMQSSSESLYAEDLDLFTDESPFSHSFKMKSLKSETIRMANRDPDFVESYLNYALEVGQQEISKVNLDWQKDEISIPDIKDPETILSLGIMSSNAYAHFPEDSDWEDVGLNYNLSDSYGWLNSGVRGHVFATDDNSTVVIAIKGTSAAGLASGGSQDTVDNDKTNDNLLFSCCCARVTSLWSTVCDCYEKSYTCNQNCLEKEMRRQDRYYKAALDLYRNVTHLYPSADIWVTGHSLGGALSSLLGRTFGLPVVTFEAPGELLATKRLHLPMPPGLPAELEHVWHFGNNADPIFMGVCNGASSTCSIAGYAMETQCHSGQKCIYDTVADLGWHVNMLNHRLRTVIDNVLKTYNETANCSKPPPCLDCYNWVFVDHSRDNWKSTTTFLTPTETPTGGNDDKKCLKRTWYGRCYKWEGDDDDDDDDDDDNEDNNNTKSSLVEISSSTTTTETTASTSKLHKQPDSQTSVSTSSSTTASTSSEIPPECIRWSWLGYCLEYGPANPSTNTAVPSV</sequence>
<keyword evidence="16" id="KW-0443">Lipid metabolism</keyword>
<keyword evidence="9" id="KW-0812">Transmembrane</keyword>
<dbReference type="Proteomes" id="UP001165063">
    <property type="component" value="Unassembled WGS sequence"/>
</dbReference>
<accession>A0A9W6YXB1</accession>
<comment type="function">
    <text evidence="19">Lipase which is essential for lysis of subvacuolar cytoplasm to vacuole targeted bodies and intravacuolar autophagic bodies. Involved in the lysis of intravacuolar multivesicular body (MVB) vesicles. The intravacuolar membrane disintegration by ATG15 is critical to life span extension.</text>
</comment>
<dbReference type="PANTHER" id="PTHR47175">
    <property type="entry name" value="LIPASE ATG15-RELATED"/>
    <property type="match status" value="1"/>
</dbReference>
<evidence type="ECO:0000313" key="23">
    <source>
        <dbReference type="EMBL" id="GMG27196.1"/>
    </source>
</evidence>